<keyword evidence="3" id="KW-1185">Reference proteome</keyword>
<dbReference type="RefSeq" id="WP_092373120.1">
    <property type="nucleotide sequence ID" value="NZ_FORX01000003.1"/>
</dbReference>
<proteinExistence type="predicted"/>
<dbReference type="InterPro" id="IPR036888">
    <property type="entry name" value="DNA_integrity_DisA_N_sf"/>
</dbReference>
<gene>
    <name evidence="2" type="ORF">SAMN04488082_103283</name>
</gene>
<dbReference type="Gene3D" id="3.40.1700.10">
    <property type="entry name" value="DNA integrity scanning protein, DisA, N-terminal domain"/>
    <property type="match status" value="1"/>
</dbReference>
<accession>A0A1I3RRQ7</accession>
<dbReference type="Pfam" id="PF21749">
    <property type="entry name" value="DACND"/>
    <property type="match status" value="1"/>
</dbReference>
<evidence type="ECO:0000313" key="3">
    <source>
        <dbReference type="Proteomes" id="UP000198635"/>
    </source>
</evidence>
<dbReference type="STRING" id="52560.SAMN04488082_103283"/>
<dbReference type="InterPro" id="IPR048555">
    <property type="entry name" value="DACNH"/>
</dbReference>
<dbReference type="Pfam" id="PF02457">
    <property type="entry name" value="DAC"/>
    <property type="match status" value="1"/>
</dbReference>
<evidence type="ECO:0000259" key="1">
    <source>
        <dbReference type="PROSITE" id="PS51794"/>
    </source>
</evidence>
<dbReference type="InterPro" id="IPR003390">
    <property type="entry name" value="DNA_integrity_scan_DisA_N"/>
</dbReference>
<dbReference type="Proteomes" id="UP000198635">
    <property type="component" value="Unassembled WGS sequence"/>
</dbReference>
<evidence type="ECO:0000313" key="2">
    <source>
        <dbReference type="EMBL" id="SFJ48998.1"/>
    </source>
</evidence>
<dbReference type="SUPFAM" id="SSF143597">
    <property type="entry name" value="YojJ-like"/>
    <property type="match status" value="1"/>
</dbReference>
<name>A0A1I3RRQ7_9BACT</name>
<dbReference type="EMBL" id="FORX01000003">
    <property type="protein sequence ID" value="SFJ48998.1"/>
    <property type="molecule type" value="Genomic_DNA"/>
</dbReference>
<dbReference type="PROSITE" id="PS51794">
    <property type="entry name" value="DAC"/>
    <property type="match status" value="1"/>
</dbReference>
<sequence length="477" mass="53867">MEELFLIKCIDQIHDGLCNGLARFSGPSRAALIYALNRNSPLRIYDPCDLLRGHEPRLEELYLRHGKWMQDPSRIGKHAQGEFENPELAGIIACGGHFHNMFYQTWFSEHHVDMCSTGPTQRWLEYACRLLSQDLGTKSITDLETSGYVLQNFATHAVRDHIVDMRNLSMGPDTRLRIYPILDSILNISKTQEEGKWAFGDLIFVEPSQVHRIHYLATFGDFERPAMKDFKHTRKLLQAVEGNKHKLVSNGQKIIGIGTGRMPDFSVTAEFRGNHGFIKVLDETICSFSDGGFHSSTRRANLVQLEEVLLELNLDSSKLYTIMKVVSTLVRSAQERKHGCALVLDFGSPLANISGQHLETPLDLKRHMDLDLATSLAKVDGALHIDMMYLKLHAFASLLDGRAVAGENRARGARYNSALRFTAEHDQVILVVVSSDRPISIIQHGAEIKARCDWEPRYQCLSEPLTLEDWIGQPNHS</sequence>
<organism evidence="2 3">
    <name type="scientific">Desulfomicrobium apsheronum</name>
    <dbReference type="NCBI Taxonomy" id="52560"/>
    <lineage>
        <taxon>Bacteria</taxon>
        <taxon>Pseudomonadati</taxon>
        <taxon>Thermodesulfobacteriota</taxon>
        <taxon>Desulfovibrionia</taxon>
        <taxon>Desulfovibrionales</taxon>
        <taxon>Desulfomicrobiaceae</taxon>
        <taxon>Desulfomicrobium</taxon>
    </lineage>
</organism>
<reference evidence="3" key="1">
    <citation type="submission" date="2016-10" db="EMBL/GenBank/DDBJ databases">
        <authorList>
            <person name="Varghese N."/>
            <person name="Submissions S."/>
        </authorList>
    </citation>
    <scope>NUCLEOTIDE SEQUENCE [LARGE SCALE GENOMIC DNA]</scope>
    <source>
        <strain evidence="3">DSM 5918</strain>
    </source>
</reference>
<dbReference type="Pfam" id="PF21750">
    <property type="entry name" value="DACNH"/>
    <property type="match status" value="1"/>
</dbReference>
<feature type="domain" description="DAC" evidence="1">
    <location>
        <begin position="302"/>
        <end position="456"/>
    </location>
</feature>
<dbReference type="OrthoDB" id="859517at2"/>
<protein>
    <submittedName>
        <fullName evidence="2">DisA checkpoint controller nucleotide-binding</fullName>
    </submittedName>
</protein>
<dbReference type="AlphaFoldDB" id="A0A1I3RRQ7"/>
<dbReference type="InterPro" id="IPR048552">
    <property type="entry name" value="DACND"/>
</dbReference>